<dbReference type="AlphaFoldDB" id="A0AAU6SRY1"/>
<protein>
    <recommendedName>
        <fullName evidence="2">Lipoprotein</fullName>
    </recommendedName>
</protein>
<sequence>MKRILGLALVAVIQGCANQSVTTERLVENSCIGTTAISSELSDKFKSIQDPPLLAQSLGEPLQGKLCQGSVYQNTQDVTIYRAWNSTNPNSQFGQWWAFDLPSGKTADYRKNYEICYQWSPLDKLSKCTLKAGTKVVVGNGQSAQCSEYLTYPVSEVQQIFIADSGNSVADCQVYDSVISWE</sequence>
<dbReference type="EMBL" id="CP095339">
    <property type="protein sequence ID" value="XAG22696.1"/>
    <property type="molecule type" value="Genomic_DNA"/>
</dbReference>
<accession>A0AAU6SRY1</accession>
<reference evidence="1" key="1">
    <citation type="submission" date="2022-03" db="EMBL/GenBank/DDBJ databases">
        <title>Sea Food Isolates.</title>
        <authorList>
            <person name="Li c."/>
        </authorList>
    </citation>
    <scope>NUCLEOTIDE SEQUENCE</scope>
    <source>
        <strain evidence="1">19PA01SH03</strain>
    </source>
</reference>
<evidence type="ECO:0008006" key="2">
    <source>
        <dbReference type="Google" id="ProtNLM"/>
    </source>
</evidence>
<proteinExistence type="predicted"/>
<name>A0AAU6SRY1_UNCXX</name>
<gene>
    <name evidence="1" type="ORF">MRN70_15840</name>
</gene>
<organism evidence="1">
    <name type="scientific">bacterium 19PA01SH03</name>
    <dbReference type="NCBI Taxonomy" id="2920705"/>
    <lineage>
        <taxon>Bacteria</taxon>
    </lineage>
</organism>
<evidence type="ECO:0000313" key="1">
    <source>
        <dbReference type="EMBL" id="XAG22696.1"/>
    </source>
</evidence>
<dbReference type="PROSITE" id="PS51257">
    <property type="entry name" value="PROKAR_LIPOPROTEIN"/>
    <property type="match status" value="1"/>
</dbReference>